<feature type="compositionally biased region" description="Basic and acidic residues" evidence="12">
    <location>
        <begin position="153"/>
        <end position="162"/>
    </location>
</feature>
<evidence type="ECO:0000313" key="16">
    <source>
        <dbReference type="Proteomes" id="UP000242875"/>
    </source>
</evidence>
<dbReference type="PROSITE" id="PS00518">
    <property type="entry name" value="ZF_RING_1"/>
    <property type="match status" value="1"/>
</dbReference>
<dbReference type="InterPro" id="IPR045103">
    <property type="entry name" value="RNF5/RNF185-like"/>
</dbReference>
<evidence type="ECO:0000256" key="12">
    <source>
        <dbReference type="SAM" id="MobiDB-lite"/>
    </source>
</evidence>
<dbReference type="GO" id="GO:0008270">
    <property type="term" value="F:zinc ion binding"/>
    <property type="evidence" value="ECO:0007669"/>
    <property type="project" value="UniProtKB-KW"/>
</dbReference>
<evidence type="ECO:0000256" key="10">
    <source>
        <dbReference type="ARBA" id="ARBA00023136"/>
    </source>
</evidence>
<dbReference type="GO" id="GO:0061630">
    <property type="term" value="F:ubiquitin protein ligase activity"/>
    <property type="evidence" value="ECO:0007669"/>
    <property type="project" value="UniProtKB-EC"/>
</dbReference>
<comment type="subcellular location">
    <subcellularLocation>
        <location evidence="2">Endomembrane system</location>
    </subcellularLocation>
</comment>
<keyword evidence="10 13" id="KW-0472">Membrane</keyword>
<dbReference type="EC" id="2.3.2.27" evidence="4"/>
<evidence type="ECO:0000256" key="13">
    <source>
        <dbReference type="SAM" id="Phobius"/>
    </source>
</evidence>
<dbReference type="Proteomes" id="UP000242875">
    <property type="component" value="Unassembled WGS sequence"/>
</dbReference>
<keyword evidence="16" id="KW-1185">Reference proteome</keyword>
<dbReference type="GO" id="GO:0005783">
    <property type="term" value="C:endoplasmic reticulum"/>
    <property type="evidence" value="ECO:0007669"/>
    <property type="project" value="InterPro"/>
</dbReference>
<evidence type="ECO:0000256" key="1">
    <source>
        <dbReference type="ARBA" id="ARBA00000900"/>
    </source>
</evidence>
<dbReference type="PANTHER" id="PTHR12313">
    <property type="entry name" value="E3 UBIQUITIN-PROTEIN LIGASE RNF5-RELATED"/>
    <property type="match status" value="1"/>
</dbReference>
<evidence type="ECO:0000256" key="9">
    <source>
        <dbReference type="ARBA" id="ARBA00022833"/>
    </source>
</evidence>
<comment type="catalytic activity">
    <reaction evidence="1">
        <text>S-ubiquitinyl-[E2 ubiquitin-conjugating enzyme]-L-cysteine + [acceptor protein]-L-lysine = [E2 ubiquitin-conjugating enzyme]-L-cysteine + N(6)-ubiquitinyl-[acceptor protein]-L-lysine.</text>
        <dbReference type="EC" id="2.3.2.27"/>
    </reaction>
</comment>
<dbReference type="EMBL" id="MVBO01000100">
    <property type="protein sequence ID" value="OZJ03166.1"/>
    <property type="molecule type" value="Genomic_DNA"/>
</dbReference>
<dbReference type="Gene3D" id="3.30.40.10">
    <property type="entry name" value="Zinc/RING finger domain, C3HC4 (zinc finger)"/>
    <property type="match status" value="1"/>
</dbReference>
<gene>
    <name evidence="15" type="ORF">BZG36_04063</name>
</gene>
<feature type="region of interest" description="Disordered" evidence="12">
    <location>
        <begin position="150"/>
        <end position="178"/>
    </location>
</feature>
<evidence type="ECO:0000256" key="11">
    <source>
        <dbReference type="PROSITE-ProRule" id="PRU00175"/>
    </source>
</evidence>
<dbReference type="PROSITE" id="PS50089">
    <property type="entry name" value="ZF_RING_2"/>
    <property type="match status" value="1"/>
</dbReference>
<keyword evidence="6" id="KW-0479">Metal-binding</keyword>
<evidence type="ECO:0000256" key="4">
    <source>
        <dbReference type="ARBA" id="ARBA00012483"/>
    </source>
</evidence>
<dbReference type="AlphaFoldDB" id="A0A261XXR9"/>
<dbReference type="InterPro" id="IPR013083">
    <property type="entry name" value="Znf_RING/FYVE/PHD"/>
</dbReference>
<dbReference type="InterPro" id="IPR017907">
    <property type="entry name" value="Znf_RING_CS"/>
</dbReference>
<comment type="pathway">
    <text evidence="3">Protein modification; protein ubiquitination.</text>
</comment>
<evidence type="ECO:0000256" key="5">
    <source>
        <dbReference type="ARBA" id="ARBA00022679"/>
    </source>
</evidence>
<evidence type="ECO:0000259" key="14">
    <source>
        <dbReference type="PROSITE" id="PS50089"/>
    </source>
</evidence>
<keyword evidence="5" id="KW-0808">Transferase</keyword>
<feature type="compositionally biased region" description="Low complexity" evidence="12">
    <location>
        <begin position="39"/>
        <end position="49"/>
    </location>
</feature>
<evidence type="ECO:0000313" key="15">
    <source>
        <dbReference type="EMBL" id="OZJ03166.1"/>
    </source>
</evidence>
<dbReference type="SUPFAM" id="SSF57850">
    <property type="entry name" value="RING/U-box"/>
    <property type="match status" value="1"/>
</dbReference>
<accession>A0A261XXR9</accession>
<dbReference type="UniPathway" id="UPA00143"/>
<dbReference type="SMART" id="SM00184">
    <property type="entry name" value="RING"/>
    <property type="match status" value="1"/>
</dbReference>
<keyword evidence="13" id="KW-1133">Transmembrane helix</keyword>
<name>A0A261XXR9_9FUNG</name>
<comment type="caution">
    <text evidence="15">The sequence shown here is derived from an EMBL/GenBank/DDBJ whole genome shotgun (WGS) entry which is preliminary data.</text>
</comment>
<evidence type="ECO:0000256" key="6">
    <source>
        <dbReference type="ARBA" id="ARBA00022723"/>
    </source>
</evidence>
<protein>
    <recommendedName>
        <fullName evidence="4">RING-type E3 ubiquitin transferase</fullName>
        <ecNumber evidence="4">2.3.2.27</ecNumber>
    </recommendedName>
</protein>
<keyword evidence="8" id="KW-0833">Ubl conjugation pathway</keyword>
<evidence type="ECO:0000256" key="2">
    <source>
        <dbReference type="ARBA" id="ARBA00004308"/>
    </source>
</evidence>
<keyword evidence="9" id="KW-0862">Zinc</keyword>
<sequence>MDETFLTAPDSMPTQEPASELRQRHVTHTQEEEPEGETSAAPPASAASLTAQAASAASAAATAASQFFGVRNSMETNGSGRRGSVKGPDLGGYYECNICFETATDAVITLCGHLFCWPCLHQWLEHQAQNPLCPVCKAGCGKDKVIPLYGRGGDSKDPRDSIPSRPPGQRPTPLRDPNRPAHSFFAASPFHAHGYAGSNFSVTAGFGFFPGLFGVQLTFPPHGSNPAMPTQQQAFLSRLFLMLGSLVLIAILLY</sequence>
<dbReference type="InterPro" id="IPR018957">
    <property type="entry name" value="Znf_C3HC4_RING-type"/>
</dbReference>
<proteinExistence type="predicted"/>
<feature type="domain" description="RING-type" evidence="14">
    <location>
        <begin position="96"/>
        <end position="137"/>
    </location>
</feature>
<dbReference type="InterPro" id="IPR001841">
    <property type="entry name" value="Znf_RING"/>
</dbReference>
<feature type="transmembrane region" description="Helical" evidence="13">
    <location>
        <begin position="235"/>
        <end position="253"/>
    </location>
</feature>
<organism evidence="15 16">
    <name type="scientific">Bifiguratus adelaidae</name>
    <dbReference type="NCBI Taxonomy" id="1938954"/>
    <lineage>
        <taxon>Eukaryota</taxon>
        <taxon>Fungi</taxon>
        <taxon>Fungi incertae sedis</taxon>
        <taxon>Mucoromycota</taxon>
        <taxon>Mucoromycotina</taxon>
        <taxon>Endogonomycetes</taxon>
        <taxon>Endogonales</taxon>
        <taxon>Endogonales incertae sedis</taxon>
        <taxon>Bifiguratus</taxon>
    </lineage>
</organism>
<dbReference type="OrthoDB" id="6270329at2759"/>
<feature type="compositionally biased region" description="Basic and acidic residues" evidence="12">
    <location>
        <begin position="19"/>
        <end position="31"/>
    </location>
</feature>
<evidence type="ECO:0000256" key="7">
    <source>
        <dbReference type="ARBA" id="ARBA00022771"/>
    </source>
</evidence>
<keyword evidence="13" id="KW-0812">Transmembrane</keyword>
<evidence type="ECO:0000256" key="8">
    <source>
        <dbReference type="ARBA" id="ARBA00022786"/>
    </source>
</evidence>
<dbReference type="Pfam" id="PF00097">
    <property type="entry name" value="zf-C3HC4"/>
    <property type="match status" value="1"/>
</dbReference>
<dbReference type="GO" id="GO:0016567">
    <property type="term" value="P:protein ubiquitination"/>
    <property type="evidence" value="ECO:0007669"/>
    <property type="project" value="UniProtKB-UniPathway"/>
</dbReference>
<evidence type="ECO:0000256" key="3">
    <source>
        <dbReference type="ARBA" id="ARBA00004906"/>
    </source>
</evidence>
<dbReference type="GO" id="GO:0006511">
    <property type="term" value="P:ubiquitin-dependent protein catabolic process"/>
    <property type="evidence" value="ECO:0007669"/>
    <property type="project" value="InterPro"/>
</dbReference>
<feature type="region of interest" description="Disordered" evidence="12">
    <location>
        <begin position="1"/>
        <end position="49"/>
    </location>
</feature>
<reference evidence="15 16" key="1">
    <citation type="journal article" date="2017" name="Mycologia">
        <title>Bifiguratus adelaidae, gen. et sp. nov., a new member of Mucoromycotina in endophytic and soil-dwelling habitats.</title>
        <authorList>
            <person name="Torres-Cruz T.J."/>
            <person name="Billingsley Tobias T.L."/>
            <person name="Almatruk M."/>
            <person name="Hesse C."/>
            <person name="Kuske C.R."/>
            <person name="Desiro A."/>
            <person name="Benucci G.M."/>
            <person name="Bonito G."/>
            <person name="Stajich J.E."/>
            <person name="Dunlap C."/>
            <person name="Arnold A.E."/>
            <person name="Porras-Alfaro A."/>
        </authorList>
    </citation>
    <scope>NUCLEOTIDE SEQUENCE [LARGE SCALE GENOMIC DNA]</scope>
    <source>
        <strain evidence="15 16">AZ0501</strain>
    </source>
</reference>
<keyword evidence="7 11" id="KW-0863">Zinc-finger</keyword>